<protein>
    <submittedName>
        <fullName evidence="2">Uncharacterized protein</fullName>
    </submittedName>
</protein>
<proteinExistence type="predicted"/>
<dbReference type="Proteomes" id="UP000887574">
    <property type="component" value="Unplaced"/>
</dbReference>
<organism evidence="1 2">
    <name type="scientific">Ditylenchus dipsaci</name>
    <dbReference type="NCBI Taxonomy" id="166011"/>
    <lineage>
        <taxon>Eukaryota</taxon>
        <taxon>Metazoa</taxon>
        <taxon>Ecdysozoa</taxon>
        <taxon>Nematoda</taxon>
        <taxon>Chromadorea</taxon>
        <taxon>Rhabditida</taxon>
        <taxon>Tylenchina</taxon>
        <taxon>Tylenchomorpha</taxon>
        <taxon>Sphaerularioidea</taxon>
        <taxon>Anguinidae</taxon>
        <taxon>Anguininae</taxon>
        <taxon>Ditylenchus</taxon>
    </lineage>
</organism>
<evidence type="ECO:0000313" key="1">
    <source>
        <dbReference type="Proteomes" id="UP000887574"/>
    </source>
</evidence>
<name>A0A915E8T0_9BILA</name>
<keyword evidence="1" id="KW-1185">Reference proteome</keyword>
<dbReference type="WBParaSite" id="jg406">
    <property type="protein sequence ID" value="jg406"/>
    <property type="gene ID" value="jg406"/>
</dbReference>
<reference evidence="2" key="1">
    <citation type="submission" date="2022-11" db="UniProtKB">
        <authorList>
            <consortium name="WormBaseParasite"/>
        </authorList>
    </citation>
    <scope>IDENTIFICATION</scope>
</reference>
<accession>A0A915E8T0</accession>
<sequence>MRTISADVLIIGANSISGTALRQRLAVNDYKKTVLSIDSNLTYRQNRATVGSMPRALFQKLNGAAEPWHGHFRQFWNVVHIILHVRAVSDFQHRVHPTRPIPPSCYRIRHPALVKCQPEGPNKEVDSKRNQEE</sequence>
<evidence type="ECO:0000313" key="2">
    <source>
        <dbReference type="WBParaSite" id="jg406"/>
    </source>
</evidence>
<dbReference type="AlphaFoldDB" id="A0A915E8T0"/>